<protein>
    <submittedName>
        <fullName evidence="2">Helix-turn-helix domain containing protein</fullName>
    </submittedName>
</protein>
<gene>
    <name evidence="2" type="ORF">UFOVP245_69</name>
</gene>
<reference evidence="2" key="1">
    <citation type="submission" date="2020-05" db="EMBL/GenBank/DDBJ databases">
        <authorList>
            <person name="Chiriac C."/>
            <person name="Salcher M."/>
            <person name="Ghai R."/>
            <person name="Kavagutti S V."/>
        </authorList>
    </citation>
    <scope>NUCLEOTIDE SEQUENCE</scope>
</reference>
<sequence length="87" mass="9613">MATSNLTQTQRVLAALQSGESLTAKQIAARFKVASPRKIVSNIRYEGYAVYLNEHTDTKGRVTHKYRMGKPSRELVAAGYRALAMGI</sequence>
<dbReference type="EMBL" id="LR798287">
    <property type="protein sequence ID" value="CAB5221081.1"/>
    <property type="molecule type" value="Genomic_DNA"/>
</dbReference>
<dbReference type="InterPro" id="IPR055245">
    <property type="entry name" value="HTH_proteobacteria"/>
</dbReference>
<proteinExistence type="predicted"/>
<name>A0A6J7WSZ5_9CAUD</name>
<evidence type="ECO:0000313" key="2">
    <source>
        <dbReference type="EMBL" id="CAB5221081.1"/>
    </source>
</evidence>
<accession>A0A6J7WSZ5</accession>
<feature type="domain" description="Winged helix-turn-helix" evidence="1">
    <location>
        <begin position="7"/>
        <end position="64"/>
    </location>
</feature>
<dbReference type="Pfam" id="PF14090">
    <property type="entry name" value="HTH_39"/>
    <property type="match status" value="1"/>
</dbReference>
<evidence type="ECO:0000259" key="1">
    <source>
        <dbReference type="Pfam" id="PF14090"/>
    </source>
</evidence>
<organism evidence="2">
    <name type="scientific">uncultured Caudovirales phage</name>
    <dbReference type="NCBI Taxonomy" id="2100421"/>
    <lineage>
        <taxon>Viruses</taxon>
        <taxon>Duplodnaviria</taxon>
        <taxon>Heunggongvirae</taxon>
        <taxon>Uroviricota</taxon>
        <taxon>Caudoviricetes</taxon>
        <taxon>Peduoviridae</taxon>
        <taxon>Maltschvirus</taxon>
        <taxon>Maltschvirus maltsch</taxon>
    </lineage>
</organism>